<dbReference type="PANTHER" id="PTHR33164:SF57">
    <property type="entry name" value="MARR-FAMILY TRANSCRIPTIONAL REGULATOR"/>
    <property type="match status" value="1"/>
</dbReference>
<proteinExistence type="predicted"/>
<dbReference type="PRINTS" id="PR00598">
    <property type="entry name" value="HTHMARR"/>
</dbReference>
<reference evidence="2 3" key="1">
    <citation type="submission" date="2019-06" db="EMBL/GenBank/DDBJ databases">
        <title>Sequencing the genomes of 1000 actinobacteria strains.</title>
        <authorList>
            <person name="Klenk H.-P."/>
        </authorList>
    </citation>
    <scope>NUCLEOTIDE SEQUENCE [LARGE SCALE GENOMIC DNA]</scope>
    <source>
        <strain evidence="2 3">DSM 18607</strain>
    </source>
</reference>
<dbReference type="RefSeq" id="WP_141848165.1">
    <property type="nucleotide sequence ID" value="NZ_BAAAPR010000004.1"/>
</dbReference>
<dbReference type="AlphaFoldDB" id="A0A542DZZ3"/>
<evidence type="ECO:0000313" key="2">
    <source>
        <dbReference type="EMBL" id="TQJ08681.1"/>
    </source>
</evidence>
<evidence type="ECO:0000259" key="1">
    <source>
        <dbReference type="PROSITE" id="PS50995"/>
    </source>
</evidence>
<gene>
    <name evidence="2" type="ORF">FB458_1772</name>
</gene>
<accession>A0A542DZZ3</accession>
<dbReference type="PANTHER" id="PTHR33164">
    <property type="entry name" value="TRANSCRIPTIONAL REGULATOR, MARR FAMILY"/>
    <property type="match status" value="1"/>
</dbReference>
<dbReference type="InterPro" id="IPR039422">
    <property type="entry name" value="MarR/SlyA-like"/>
</dbReference>
<dbReference type="Gene3D" id="1.10.10.10">
    <property type="entry name" value="Winged helix-like DNA-binding domain superfamily/Winged helix DNA-binding domain"/>
    <property type="match status" value="1"/>
</dbReference>
<organism evidence="2 3">
    <name type="scientific">Lapillicoccus jejuensis</name>
    <dbReference type="NCBI Taxonomy" id="402171"/>
    <lineage>
        <taxon>Bacteria</taxon>
        <taxon>Bacillati</taxon>
        <taxon>Actinomycetota</taxon>
        <taxon>Actinomycetes</taxon>
        <taxon>Micrococcales</taxon>
        <taxon>Intrasporangiaceae</taxon>
        <taxon>Lapillicoccus</taxon>
    </lineage>
</organism>
<protein>
    <submittedName>
        <fullName evidence="2">MarR family transcriptional regulator</fullName>
    </submittedName>
</protein>
<keyword evidence="3" id="KW-1185">Reference proteome</keyword>
<dbReference type="OrthoDB" id="9815567at2"/>
<dbReference type="GO" id="GO:0003700">
    <property type="term" value="F:DNA-binding transcription factor activity"/>
    <property type="evidence" value="ECO:0007669"/>
    <property type="project" value="InterPro"/>
</dbReference>
<dbReference type="Proteomes" id="UP000317893">
    <property type="component" value="Unassembled WGS sequence"/>
</dbReference>
<dbReference type="InterPro" id="IPR036388">
    <property type="entry name" value="WH-like_DNA-bd_sf"/>
</dbReference>
<feature type="domain" description="HTH marR-type" evidence="1">
    <location>
        <begin position="11"/>
        <end position="146"/>
    </location>
</feature>
<dbReference type="GO" id="GO:0006950">
    <property type="term" value="P:response to stress"/>
    <property type="evidence" value="ECO:0007669"/>
    <property type="project" value="TreeGrafter"/>
</dbReference>
<name>A0A542DZZ3_9MICO</name>
<comment type="caution">
    <text evidence="2">The sequence shown here is derived from an EMBL/GenBank/DDBJ whole genome shotgun (WGS) entry which is preliminary data.</text>
</comment>
<sequence>MPNRPGLTGVERELTRLLRRARATSGAIAAEVHPDLDPSSYAVLVTVLELSETLTEGVRAADVAERLGLHKSTMSRNITLLEKLGLLERVTSPTDARARLLHLTESGSEALGTALAARRVRIAEALDAWTPDELGDLSRLLGRLNDDLE</sequence>
<dbReference type="InterPro" id="IPR036390">
    <property type="entry name" value="WH_DNA-bd_sf"/>
</dbReference>
<dbReference type="SUPFAM" id="SSF46785">
    <property type="entry name" value="Winged helix' DNA-binding domain"/>
    <property type="match status" value="1"/>
</dbReference>
<dbReference type="EMBL" id="VFMN01000001">
    <property type="protein sequence ID" value="TQJ08681.1"/>
    <property type="molecule type" value="Genomic_DNA"/>
</dbReference>
<dbReference type="PROSITE" id="PS50995">
    <property type="entry name" value="HTH_MARR_2"/>
    <property type="match status" value="1"/>
</dbReference>
<evidence type="ECO:0000313" key="3">
    <source>
        <dbReference type="Proteomes" id="UP000317893"/>
    </source>
</evidence>
<dbReference type="SMART" id="SM00347">
    <property type="entry name" value="HTH_MARR"/>
    <property type="match status" value="1"/>
</dbReference>
<dbReference type="InterPro" id="IPR000835">
    <property type="entry name" value="HTH_MarR-typ"/>
</dbReference>
<dbReference type="Pfam" id="PF12802">
    <property type="entry name" value="MarR_2"/>
    <property type="match status" value="1"/>
</dbReference>